<accession>A0A0N1J299</accession>
<comment type="caution">
    <text evidence="1">The sequence shown here is derived from an EMBL/GenBank/DDBJ whole genome shotgun (WGS) entry which is preliminary data.</text>
</comment>
<keyword evidence="2" id="KW-1185">Reference proteome</keyword>
<evidence type="ECO:0000313" key="2">
    <source>
        <dbReference type="Proteomes" id="UP000037904"/>
    </source>
</evidence>
<organism evidence="1 2">
    <name type="scientific">Fusarium langsethiae</name>
    <dbReference type="NCBI Taxonomy" id="179993"/>
    <lineage>
        <taxon>Eukaryota</taxon>
        <taxon>Fungi</taxon>
        <taxon>Dikarya</taxon>
        <taxon>Ascomycota</taxon>
        <taxon>Pezizomycotina</taxon>
        <taxon>Sordariomycetes</taxon>
        <taxon>Hypocreomycetidae</taxon>
        <taxon>Hypocreales</taxon>
        <taxon>Nectriaceae</taxon>
        <taxon>Fusarium</taxon>
    </lineage>
</organism>
<reference evidence="1 2" key="1">
    <citation type="submission" date="2015-04" db="EMBL/GenBank/DDBJ databases">
        <title>The draft genome sequence of Fusarium langsethiae, a T-2/HT-2 mycotoxin producer.</title>
        <authorList>
            <person name="Lysoe E."/>
            <person name="Divon H.H."/>
            <person name="Terzi V."/>
            <person name="Orru L."/>
            <person name="Lamontanara A."/>
            <person name="Kolseth A.-K."/>
            <person name="Frandsen R.J."/>
            <person name="Nielsen K."/>
            <person name="Thrane U."/>
        </authorList>
    </citation>
    <scope>NUCLEOTIDE SEQUENCE [LARGE SCALE GENOMIC DNA]</scope>
    <source>
        <strain evidence="1 2">Fl201059</strain>
    </source>
</reference>
<name>A0A0N1J299_FUSLA</name>
<dbReference type="EMBL" id="JXCE01000560">
    <property type="protein sequence ID" value="KPA36727.1"/>
    <property type="molecule type" value="Genomic_DNA"/>
</dbReference>
<dbReference type="AlphaFoldDB" id="A0A0N1J299"/>
<protein>
    <submittedName>
        <fullName evidence="1">Uncharacterized protein</fullName>
    </submittedName>
</protein>
<gene>
    <name evidence="1" type="ORF">FLAG1_10487</name>
</gene>
<dbReference type="Proteomes" id="UP000037904">
    <property type="component" value="Unassembled WGS sequence"/>
</dbReference>
<proteinExistence type="predicted"/>
<sequence>MESTKNNAKKVWSAIVQHAKEHHRSVNAAVNVYYPQPVGPSPHAATAKTVIMVQNLGLVDENTLEKHW</sequence>
<evidence type="ECO:0000313" key="1">
    <source>
        <dbReference type="EMBL" id="KPA36727.1"/>
    </source>
</evidence>